<evidence type="ECO:0000313" key="3">
    <source>
        <dbReference type="Proteomes" id="UP001386955"/>
    </source>
</evidence>
<keyword evidence="3" id="KW-1185">Reference proteome</keyword>
<sequence length="94" mass="10305">MSSSGAPHRSKHGLVLWKTWRVSVLAISCTSHWESFVEYHTWLMHGQTSTRVYCDGGSADLKLANMSEFCASILQFLAWLGLLQDAGAGAVHPA</sequence>
<evidence type="ECO:0000256" key="1">
    <source>
        <dbReference type="SAM" id="SignalP"/>
    </source>
</evidence>
<proteinExistence type="predicted"/>
<comment type="caution">
    <text evidence="2">The sequence shown here is derived from an EMBL/GenBank/DDBJ whole genome shotgun (WGS) entry which is preliminary data.</text>
</comment>
<protein>
    <submittedName>
        <fullName evidence="2">Uncharacterized protein</fullName>
    </submittedName>
</protein>
<gene>
    <name evidence="2" type="ORF">VNO78_11488</name>
</gene>
<accession>A0AAN9XNN4</accession>
<dbReference type="EMBL" id="JAYMYS010000003">
    <property type="protein sequence ID" value="KAK7400284.1"/>
    <property type="molecule type" value="Genomic_DNA"/>
</dbReference>
<feature type="chain" id="PRO_5042962066" evidence="1">
    <location>
        <begin position="27"/>
        <end position="94"/>
    </location>
</feature>
<dbReference type="AlphaFoldDB" id="A0AAN9XNN4"/>
<keyword evidence="1" id="KW-0732">Signal</keyword>
<evidence type="ECO:0000313" key="2">
    <source>
        <dbReference type="EMBL" id="KAK7400284.1"/>
    </source>
</evidence>
<name>A0AAN9XNN4_PSOTE</name>
<feature type="signal peptide" evidence="1">
    <location>
        <begin position="1"/>
        <end position="26"/>
    </location>
</feature>
<organism evidence="2 3">
    <name type="scientific">Psophocarpus tetragonolobus</name>
    <name type="common">Winged bean</name>
    <name type="synonym">Dolichos tetragonolobus</name>
    <dbReference type="NCBI Taxonomy" id="3891"/>
    <lineage>
        <taxon>Eukaryota</taxon>
        <taxon>Viridiplantae</taxon>
        <taxon>Streptophyta</taxon>
        <taxon>Embryophyta</taxon>
        <taxon>Tracheophyta</taxon>
        <taxon>Spermatophyta</taxon>
        <taxon>Magnoliopsida</taxon>
        <taxon>eudicotyledons</taxon>
        <taxon>Gunneridae</taxon>
        <taxon>Pentapetalae</taxon>
        <taxon>rosids</taxon>
        <taxon>fabids</taxon>
        <taxon>Fabales</taxon>
        <taxon>Fabaceae</taxon>
        <taxon>Papilionoideae</taxon>
        <taxon>50 kb inversion clade</taxon>
        <taxon>NPAAA clade</taxon>
        <taxon>indigoferoid/millettioid clade</taxon>
        <taxon>Phaseoleae</taxon>
        <taxon>Psophocarpus</taxon>
    </lineage>
</organism>
<reference evidence="2 3" key="1">
    <citation type="submission" date="2024-01" db="EMBL/GenBank/DDBJ databases">
        <title>The genomes of 5 underutilized Papilionoideae crops provide insights into root nodulation and disease resistanc.</title>
        <authorList>
            <person name="Jiang F."/>
        </authorList>
    </citation>
    <scope>NUCLEOTIDE SEQUENCE [LARGE SCALE GENOMIC DNA]</scope>
    <source>
        <strain evidence="2">DUOXIRENSHENG_FW03</strain>
        <tissue evidence="2">Leaves</tissue>
    </source>
</reference>
<dbReference type="Proteomes" id="UP001386955">
    <property type="component" value="Unassembled WGS sequence"/>
</dbReference>